<dbReference type="PANTHER" id="PTHR34975:SF2">
    <property type="entry name" value="SPORE GERMINATION PROTEIN A2"/>
    <property type="match status" value="1"/>
</dbReference>
<dbReference type="Pfam" id="PF03845">
    <property type="entry name" value="Spore_permease"/>
    <property type="match status" value="1"/>
</dbReference>
<protein>
    <submittedName>
        <fullName evidence="9">Endospore germination permease</fullName>
    </submittedName>
</protein>
<evidence type="ECO:0000256" key="5">
    <source>
        <dbReference type="ARBA" id="ARBA00022692"/>
    </source>
</evidence>
<evidence type="ECO:0000313" key="9">
    <source>
        <dbReference type="EMBL" id="NEW06637.1"/>
    </source>
</evidence>
<evidence type="ECO:0000256" key="8">
    <source>
        <dbReference type="SAM" id="Phobius"/>
    </source>
</evidence>
<keyword evidence="5 8" id="KW-0812">Transmembrane</keyword>
<comment type="subcellular location">
    <subcellularLocation>
        <location evidence="1">Membrane</location>
        <topology evidence="1">Multi-pass membrane protein</topology>
    </subcellularLocation>
</comment>
<gene>
    <name evidence="9" type="ORF">GK047_11490</name>
</gene>
<feature type="transmembrane region" description="Helical" evidence="8">
    <location>
        <begin position="186"/>
        <end position="205"/>
    </location>
</feature>
<keyword evidence="7 8" id="KW-0472">Membrane</keyword>
<evidence type="ECO:0000256" key="7">
    <source>
        <dbReference type="ARBA" id="ARBA00023136"/>
    </source>
</evidence>
<dbReference type="GO" id="GO:0009847">
    <property type="term" value="P:spore germination"/>
    <property type="evidence" value="ECO:0007669"/>
    <property type="project" value="InterPro"/>
</dbReference>
<evidence type="ECO:0000256" key="6">
    <source>
        <dbReference type="ARBA" id="ARBA00022989"/>
    </source>
</evidence>
<dbReference type="GO" id="GO:0016020">
    <property type="term" value="C:membrane"/>
    <property type="evidence" value="ECO:0007669"/>
    <property type="project" value="UniProtKB-SubCell"/>
</dbReference>
<dbReference type="EMBL" id="JAAIKC010000003">
    <property type="protein sequence ID" value="NEW06637.1"/>
    <property type="molecule type" value="Genomic_DNA"/>
</dbReference>
<comment type="caution">
    <text evidence="9">The sequence shown here is derived from an EMBL/GenBank/DDBJ whole genome shotgun (WGS) entry which is preliminary data.</text>
</comment>
<sequence>MGTERLTPRQFMILVILFSIGTAILIIPSALAAEAKQDAWILEIVGVGIGIVLCWLYIYISKLHPGCTIFQINEKIFGKWLGKCLSLGIAFTTLIFSSQVLFYVGNFLITQIMPTTPIEATHILVMVIVIMGAKLGVIVLARTGEIFFPWIILLFILFMVVIIPQVQFNFILPIGEVTVMPVIRGALKISSYSYMTTFFVFNVLFNKVASIQKATKGYIVGALVSGIMMFTFVVTSILVLGPENTAVQAYPSYALAQRINIGNVLQRIEVIIAFLWLVSIFFELSLYFYITLQGIAEVFQLKDYKNLCYPIGVIVTVLSFVVYPSTPYQSKWDEQTWIPQALLIGVIYPILIVSIDQLKKLKVYRA</sequence>
<keyword evidence="4" id="KW-0309">Germination</keyword>
<feature type="transmembrane region" description="Helical" evidence="8">
    <location>
        <begin position="337"/>
        <end position="355"/>
    </location>
</feature>
<feature type="transmembrane region" description="Helical" evidence="8">
    <location>
        <begin position="217"/>
        <end position="240"/>
    </location>
</feature>
<dbReference type="AlphaFoldDB" id="A0A6G3ZZ07"/>
<feature type="transmembrane region" description="Helical" evidence="8">
    <location>
        <begin position="39"/>
        <end position="60"/>
    </location>
</feature>
<dbReference type="InterPro" id="IPR004761">
    <property type="entry name" value="Spore_GerAB"/>
</dbReference>
<feature type="transmembrane region" description="Helical" evidence="8">
    <location>
        <begin position="122"/>
        <end position="140"/>
    </location>
</feature>
<feature type="transmembrane region" description="Helical" evidence="8">
    <location>
        <begin position="80"/>
        <end position="102"/>
    </location>
</feature>
<accession>A0A6G3ZZ07</accession>
<reference evidence="9" key="1">
    <citation type="submission" date="2020-02" db="EMBL/GenBank/DDBJ databases">
        <authorList>
            <person name="Shen X.-R."/>
            <person name="Zhang Y.-X."/>
        </authorList>
    </citation>
    <scope>NUCLEOTIDE SEQUENCE</scope>
    <source>
        <strain evidence="9">SYP-B3998</strain>
    </source>
</reference>
<feature type="transmembrane region" description="Helical" evidence="8">
    <location>
        <begin position="307"/>
        <end position="325"/>
    </location>
</feature>
<feature type="transmembrane region" description="Helical" evidence="8">
    <location>
        <begin position="270"/>
        <end position="295"/>
    </location>
</feature>
<keyword evidence="6 8" id="KW-1133">Transmembrane helix</keyword>
<evidence type="ECO:0000256" key="4">
    <source>
        <dbReference type="ARBA" id="ARBA00022544"/>
    </source>
</evidence>
<dbReference type="RefSeq" id="WP_163945988.1">
    <property type="nucleotide sequence ID" value="NZ_JAAIKC010000003.1"/>
</dbReference>
<dbReference type="PANTHER" id="PTHR34975">
    <property type="entry name" value="SPORE GERMINATION PROTEIN A2"/>
    <property type="match status" value="1"/>
</dbReference>
<feature type="transmembrane region" description="Helical" evidence="8">
    <location>
        <begin position="147"/>
        <end position="166"/>
    </location>
</feature>
<keyword evidence="3" id="KW-0813">Transport</keyword>
<evidence type="ECO:0000256" key="1">
    <source>
        <dbReference type="ARBA" id="ARBA00004141"/>
    </source>
</evidence>
<dbReference type="NCBIfam" id="TIGR00912">
    <property type="entry name" value="2A0309"/>
    <property type="match status" value="1"/>
</dbReference>
<evidence type="ECO:0000256" key="3">
    <source>
        <dbReference type="ARBA" id="ARBA00022448"/>
    </source>
</evidence>
<comment type="similarity">
    <text evidence="2">Belongs to the amino acid-polyamine-organocation (APC) superfamily. Spore germination protein (SGP) (TC 2.A.3.9) family.</text>
</comment>
<name>A0A6G3ZZ07_9BACL</name>
<proteinExistence type="inferred from homology"/>
<evidence type="ECO:0000256" key="2">
    <source>
        <dbReference type="ARBA" id="ARBA00007998"/>
    </source>
</evidence>
<organism evidence="9">
    <name type="scientific">Paenibacillus sp. SYP-B3998</name>
    <dbReference type="NCBI Taxonomy" id="2678564"/>
    <lineage>
        <taxon>Bacteria</taxon>
        <taxon>Bacillati</taxon>
        <taxon>Bacillota</taxon>
        <taxon>Bacilli</taxon>
        <taxon>Bacillales</taxon>
        <taxon>Paenibacillaceae</taxon>
        <taxon>Paenibacillus</taxon>
    </lineage>
</organism>
<feature type="transmembrane region" description="Helical" evidence="8">
    <location>
        <begin position="12"/>
        <end position="33"/>
    </location>
</feature>